<dbReference type="InterPro" id="IPR038610">
    <property type="entry name" value="FliK-like_C_sf"/>
</dbReference>
<reference evidence="4 5" key="1">
    <citation type="submission" date="2019-01" db="EMBL/GenBank/DDBJ databases">
        <title>Genome sequencing of strain FW100M-2.</title>
        <authorList>
            <person name="Heo J."/>
            <person name="Kim S.-J."/>
            <person name="Kim J.-S."/>
            <person name="Hong S.-B."/>
            <person name="Kwon S.-W."/>
        </authorList>
    </citation>
    <scope>NUCLEOTIDE SEQUENCE [LARGE SCALE GENOMIC DNA]</scope>
    <source>
        <strain evidence="4 5">FW100M-2</strain>
    </source>
</reference>
<keyword evidence="4" id="KW-0966">Cell projection</keyword>
<keyword evidence="4" id="KW-0282">Flagellum</keyword>
<evidence type="ECO:0000313" key="4">
    <source>
        <dbReference type="EMBL" id="QAY65603.1"/>
    </source>
</evidence>
<proteinExistence type="predicted"/>
<dbReference type="CDD" id="cd17470">
    <property type="entry name" value="T3SS_Flik_C"/>
    <property type="match status" value="1"/>
</dbReference>
<sequence>MGMNVSQALPQSVPVASSAGSAQAPSGGAGAFQQLVQKAGQAVPAANGTGGAAAKPQEALIPVQVEDAAAQLDGQPAAETLLDLIGKLLEGLQQTDDQDEQADRPADEEPDDLQGALDQLNALFALLGAEPVVPFNSQLAGQAQSASANAEELKATIKDALIELQGMIQQGTVQQVRGTDVNELLQGQLKSIAELISGGQDKPASGKSKTAAEQTAGIGNSFSIQSDSKTAPANSAALLQRLSTQTSNLSVLIASANQEQAPEDREDGLRGQPAELFSSILNQANPTAAASSPAAAAKGAVAGYVNANQFAQSMTDFIVQKFDVTSLNGVTEAKIQLTPEHLGKLDLRISVQNGQLTAIFHADSAAAKDMLDNQMAQLRSALQAQGLTVDKLEVWDGQPSAYFSEGREGRGGNGQQAPKAKFDDALEGVDADFEEEMAEQQAIQHLGYGRAINTAV</sequence>
<feature type="domain" description="Flagellar hook-length control protein-like C-terminal" evidence="3">
    <location>
        <begin position="326"/>
        <end position="400"/>
    </location>
</feature>
<dbReference type="Gene3D" id="3.30.750.140">
    <property type="match status" value="1"/>
</dbReference>
<evidence type="ECO:0000256" key="1">
    <source>
        <dbReference type="SAM" id="Coils"/>
    </source>
</evidence>
<dbReference type="OrthoDB" id="2380967at2"/>
<dbReference type="Pfam" id="PF02120">
    <property type="entry name" value="Flg_hook"/>
    <property type="match status" value="1"/>
</dbReference>
<dbReference type="Proteomes" id="UP000293568">
    <property type="component" value="Chromosome"/>
</dbReference>
<dbReference type="AlphaFoldDB" id="A0A4P6EU37"/>
<feature type="region of interest" description="Disordered" evidence="2">
    <location>
        <begin position="1"/>
        <end position="30"/>
    </location>
</feature>
<dbReference type="RefSeq" id="WP_129438322.1">
    <property type="nucleotide sequence ID" value="NZ_CP035492.1"/>
</dbReference>
<evidence type="ECO:0000259" key="3">
    <source>
        <dbReference type="Pfam" id="PF02120"/>
    </source>
</evidence>
<feature type="compositionally biased region" description="Low complexity" evidence="2">
    <location>
        <begin position="11"/>
        <end position="26"/>
    </location>
</feature>
<evidence type="ECO:0000313" key="5">
    <source>
        <dbReference type="Proteomes" id="UP000293568"/>
    </source>
</evidence>
<keyword evidence="4" id="KW-0969">Cilium</keyword>
<dbReference type="KEGG" id="pprt:ET464_03595"/>
<dbReference type="PANTHER" id="PTHR37533">
    <property type="entry name" value="FLAGELLAR HOOK-LENGTH CONTROL PROTEIN"/>
    <property type="match status" value="1"/>
</dbReference>
<organism evidence="4 5">
    <name type="scientific">Paenibacillus protaetiae</name>
    <dbReference type="NCBI Taxonomy" id="2509456"/>
    <lineage>
        <taxon>Bacteria</taxon>
        <taxon>Bacillati</taxon>
        <taxon>Bacillota</taxon>
        <taxon>Bacilli</taxon>
        <taxon>Bacillales</taxon>
        <taxon>Paenibacillaceae</taxon>
        <taxon>Paenibacillus</taxon>
    </lineage>
</organism>
<dbReference type="InterPro" id="IPR052563">
    <property type="entry name" value="FliK"/>
</dbReference>
<dbReference type="InterPro" id="IPR021136">
    <property type="entry name" value="Flagellar_hook_control-like_C"/>
</dbReference>
<keyword evidence="1" id="KW-0175">Coiled coil</keyword>
<accession>A0A4P6EU37</accession>
<evidence type="ECO:0000256" key="2">
    <source>
        <dbReference type="SAM" id="MobiDB-lite"/>
    </source>
</evidence>
<protein>
    <submittedName>
        <fullName evidence="4">Flagellar hook-length control protein FliK</fullName>
    </submittedName>
</protein>
<feature type="compositionally biased region" description="Polar residues" evidence="2">
    <location>
        <begin position="1"/>
        <end position="10"/>
    </location>
</feature>
<feature type="coiled-coil region" evidence="1">
    <location>
        <begin position="136"/>
        <end position="170"/>
    </location>
</feature>
<keyword evidence="5" id="KW-1185">Reference proteome</keyword>
<gene>
    <name evidence="4" type="ORF">ET464_03595</name>
</gene>
<dbReference type="EMBL" id="CP035492">
    <property type="protein sequence ID" value="QAY65603.1"/>
    <property type="molecule type" value="Genomic_DNA"/>
</dbReference>
<name>A0A4P6EU37_9BACL</name>
<dbReference type="PANTHER" id="PTHR37533:SF2">
    <property type="entry name" value="FLAGELLAR HOOK-LENGTH CONTROL PROTEIN"/>
    <property type="match status" value="1"/>
</dbReference>